<proteinExistence type="inferred from homology"/>
<keyword evidence="5" id="KW-0997">Cell inner membrane</keyword>
<evidence type="ECO:0000256" key="4">
    <source>
        <dbReference type="ARBA" id="ARBA00022475"/>
    </source>
</evidence>
<evidence type="ECO:0000256" key="1">
    <source>
        <dbReference type="ARBA" id="ARBA00004429"/>
    </source>
</evidence>
<comment type="similarity">
    <text evidence="2">Belongs to the FHIPEP (flagella/HR/invasion proteins export pore) family.</text>
</comment>
<keyword evidence="3" id="KW-0813">Transport</keyword>
<dbReference type="Gene3D" id="3.40.30.60">
    <property type="entry name" value="FHIPEP family, domain 1"/>
    <property type="match status" value="1"/>
</dbReference>
<dbReference type="Gene3D" id="1.10.8.540">
    <property type="entry name" value="FHIPEP family, domain 3"/>
    <property type="match status" value="1"/>
</dbReference>
<keyword evidence="7 9" id="KW-1133">Transmembrane helix</keyword>
<keyword evidence="4" id="KW-1003">Cell membrane</keyword>
<protein>
    <submittedName>
        <fullName evidence="10">Type III secretion protein V</fullName>
    </submittedName>
</protein>
<dbReference type="PANTHER" id="PTHR30161:SF2">
    <property type="entry name" value="INVASION PROTEIN INVA"/>
    <property type="match status" value="1"/>
</dbReference>
<keyword evidence="8 9" id="KW-0472">Membrane</keyword>
<evidence type="ECO:0000256" key="6">
    <source>
        <dbReference type="ARBA" id="ARBA00022692"/>
    </source>
</evidence>
<keyword evidence="6 9" id="KW-0812">Transmembrane</keyword>
<reference evidence="10 11" key="1">
    <citation type="submission" date="2017-06" db="EMBL/GenBank/DDBJ databases">
        <authorList>
            <person name="Kim H.J."/>
            <person name="Triplett B.A."/>
        </authorList>
    </citation>
    <scope>NUCLEOTIDE SEQUENCE [LARGE SCALE GENOMIC DNA]</scope>
    <source>
        <strain evidence="10 11">U15</strain>
    </source>
</reference>
<dbReference type="InterPro" id="IPR042196">
    <property type="entry name" value="FHIPEP_4"/>
</dbReference>
<evidence type="ECO:0000256" key="3">
    <source>
        <dbReference type="ARBA" id="ARBA00022448"/>
    </source>
</evidence>
<dbReference type="Pfam" id="PF00771">
    <property type="entry name" value="FHIPEP"/>
    <property type="match status" value="1"/>
</dbReference>
<dbReference type="InterPro" id="IPR001712">
    <property type="entry name" value="T3SS_FHIPEP"/>
</dbReference>
<dbReference type="InterPro" id="IPR042193">
    <property type="entry name" value="FHIPEP_3"/>
</dbReference>
<feature type="transmembrane region" description="Helical" evidence="9">
    <location>
        <begin position="76"/>
        <end position="96"/>
    </location>
</feature>
<evidence type="ECO:0000256" key="2">
    <source>
        <dbReference type="ARBA" id="ARBA00008835"/>
    </source>
</evidence>
<dbReference type="AlphaFoldDB" id="A0A239JWV0"/>
<feature type="transmembrane region" description="Helical" evidence="9">
    <location>
        <begin position="108"/>
        <end position="134"/>
    </location>
</feature>
<evidence type="ECO:0000256" key="9">
    <source>
        <dbReference type="SAM" id="Phobius"/>
    </source>
</evidence>
<accession>A0A239JWV0</accession>
<evidence type="ECO:0000256" key="7">
    <source>
        <dbReference type="ARBA" id="ARBA00022989"/>
    </source>
</evidence>
<feature type="transmembrane region" description="Helical" evidence="9">
    <location>
        <begin position="245"/>
        <end position="262"/>
    </location>
</feature>
<evidence type="ECO:0000313" key="11">
    <source>
        <dbReference type="Proteomes" id="UP000198284"/>
    </source>
</evidence>
<dbReference type="OrthoDB" id="9759185at2"/>
<sequence length="702" mass="74716">MQTSTSQASNPLGKSNRVQDLALPVLIVCAIGLLVLPLPPWALDGLISVNICFGIGLLVYSLNVKSPSNLSTFPSLLLFTTVFRIALNVATARQILLVGDAGHIVEAFGRWVVGGNIVVGLVIFFIIALVQFIVIAKGAERVAEVAARFTLDALPGKQVSIDSDLRSGLLTQDQARNARTMLGVESQMFGAMDGAMKFVKGDVIAGMVIVLINLLGGIAIGVVYFGLSAGEAANKYAVLSVGDGLVSQIPALLISMAAGILVTRATNEDGAPHLGGQIGGQLLSHPKAMVLTGGMTLLFCLVPELPWLAFLIVGGAVTSTGVVLLRQMNARATAWNPQSSAPVRDGSPERRPMLVDADSIDYAPILLELSPQLVATLSPSQFEHELLLVRKRMHKDIGLPFPGIVIRQLKEAKGMECCLWLHDVPKVRLEIPAQKSLAIASQQQLAAAGIQVAADALAYGGSAWLAEEQTASARNSGIEVLSTAPAISWLVEAFIRDHTHELLNIEDVQSIVARAKQSWPELSNQVGSAVPITRLTRVLKNLLRERVSIRDIPTIFQALIYASQLPNDDVSLTEAARKALGASLCFKLTQGTNRLDAVMISPQIEEILRGAINHSVDGPVLSLNPEQIQQMQDALGGALVSATNSQPSLPPVRTVLTAPDLRWHIHLLVMDKLPGVAVVSTEEVPATVKVEVRGMIEGGAGE</sequence>
<dbReference type="Gene3D" id="3.40.50.12790">
    <property type="entry name" value="FHIPEP family, domain 4"/>
    <property type="match status" value="1"/>
</dbReference>
<dbReference type="PIRSF" id="PIRSF005419">
    <property type="entry name" value="FlhA"/>
    <property type="match status" value="1"/>
</dbReference>
<dbReference type="Proteomes" id="UP000198284">
    <property type="component" value="Unassembled WGS sequence"/>
</dbReference>
<name>A0A239JWV0_9BURK</name>
<evidence type="ECO:0000256" key="8">
    <source>
        <dbReference type="ARBA" id="ARBA00023136"/>
    </source>
</evidence>
<keyword evidence="11" id="KW-1185">Reference proteome</keyword>
<dbReference type="GO" id="GO:0009306">
    <property type="term" value="P:protein secretion"/>
    <property type="evidence" value="ECO:0007669"/>
    <property type="project" value="InterPro"/>
</dbReference>
<dbReference type="GO" id="GO:0005886">
    <property type="term" value="C:plasma membrane"/>
    <property type="evidence" value="ECO:0007669"/>
    <property type="project" value="UniProtKB-SubCell"/>
</dbReference>
<feature type="transmembrane region" description="Helical" evidence="9">
    <location>
        <begin position="305"/>
        <end position="325"/>
    </location>
</feature>
<organism evidence="10 11">
    <name type="scientific">Noviherbaspirillum humi</name>
    <dbReference type="NCBI Taxonomy" id="1688639"/>
    <lineage>
        <taxon>Bacteria</taxon>
        <taxon>Pseudomonadati</taxon>
        <taxon>Pseudomonadota</taxon>
        <taxon>Betaproteobacteria</taxon>
        <taxon>Burkholderiales</taxon>
        <taxon>Oxalobacteraceae</taxon>
        <taxon>Noviherbaspirillum</taxon>
    </lineage>
</organism>
<dbReference type="InterPro" id="IPR042194">
    <property type="entry name" value="FHIPEP_1"/>
</dbReference>
<feature type="transmembrane region" description="Helical" evidence="9">
    <location>
        <begin position="45"/>
        <end position="64"/>
    </location>
</feature>
<comment type="subcellular location">
    <subcellularLocation>
        <location evidence="1">Cell inner membrane</location>
        <topology evidence="1">Multi-pass membrane protein</topology>
    </subcellularLocation>
</comment>
<dbReference type="PANTHER" id="PTHR30161">
    <property type="entry name" value="FLAGELLAR EXPORT PROTEIN, MEMBRANE FLHA SUBUNIT-RELATED"/>
    <property type="match status" value="1"/>
</dbReference>
<dbReference type="PRINTS" id="PR00949">
    <property type="entry name" value="TYPE3IMAPROT"/>
</dbReference>
<feature type="transmembrane region" description="Helical" evidence="9">
    <location>
        <begin position="203"/>
        <end position="225"/>
    </location>
</feature>
<gene>
    <name evidence="10" type="ORF">SAMN06265795_11414</name>
</gene>
<feature type="transmembrane region" description="Helical" evidence="9">
    <location>
        <begin position="21"/>
        <end position="39"/>
    </location>
</feature>
<evidence type="ECO:0000256" key="5">
    <source>
        <dbReference type="ARBA" id="ARBA00022519"/>
    </source>
</evidence>
<dbReference type="EMBL" id="FZOT01000014">
    <property type="protein sequence ID" value="SNT10285.1"/>
    <property type="molecule type" value="Genomic_DNA"/>
</dbReference>
<evidence type="ECO:0000313" key="10">
    <source>
        <dbReference type="EMBL" id="SNT10285.1"/>
    </source>
</evidence>